<evidence type="ECO:0000313" key="6">
    <source>
        <dbReference type="Proteomes" id="UP000617340"/>
    </source>
</evidence>
<dbReference type="InterPro" id="IPR011989">
    <property type="entry name" value="ARM-like"/>
</dbReference>
<evidence type="ECO:0000256" key="2">
    <source>
        <dbReference type="ARBA" id="ARBA00022490"/>
    </source>
</evidence>
<dbReference type="GO" id="GO:0006974">
    <property type="term" value="P:DNA damage response"/>
    <property type="evidence" value="ECO:0007669"/>
    <property type="project" value="InterPro"/>
</dbReference>
<evidence type="ECO:0000256" key="4">
    <source>
        <dbReference type="ARBA" id="ARBA00061308"/>
    </source>
</evidence>
<keyword evidence="2" id="KW-0963">Cytoplasm</keyword>
<name>A0A834U198_VESGE</name>
<dbReference type="Proteomes" id="UP000617340">
    <property type="component" value="Unassembled WGS sequence"/>
</dbReference>
<organism evidence="5 6">
    <name type="scientific">Vespula germanica</name>
    <name type="common">German yellow jacket</name>
    <name type="synonym">Paravespula germanica</name>
    <dbReference type="NCBI Taxonomy" id="30212"/>
    <lineage>
        <taxon>Eukaryota</taxon>
        <taxon>Metazoa</taxon>
        <taxon>Ecdysozoa</taxon>
        <taxon>Arthropoda</taxon>
        <taxon>Hexapoda</taxon>
        <taxon>Insecta</taxon>
        <taxon>Pterygota</taxon>
        <taxon>Neoptera</taxon>
        <taxon>Endopterygota</taxon>
        <taxon>Hymenoptera</taxon>
        <taxon>Apocrita</taxon>
        <taxon>Aculeata</taxon>
        <taxon>Vespoidea</taxon>
        <taxon>Vespidae</taxon>
        <taxon>Vespinae</taxon>
        <taxon>Vespula</taxon>
    </lineage>
</organism>
<evidence type="ECO:0000256" key="3">
    <source>
        <dbReference type="ARBA" id="ARBA00022737"/>
    </source>
</evidence>
<proteinExistence type="inferred from homology"/>
<gene>
    <name evidence="5" type="ORF">HZH68_002680</name>
</gene>
<comment type="similarity">
    <text evidence="4">Belongs to the BRAT1 family.</text>
</comment>
<keyword evidence="3" id="KW-0677">Repeat</keyword>
<reference evidence="5" key="1">
    <citation type="journal article" date="2020" name="G3 (Bethesda)">
        <title>High-Quality Assemblies for Three Invasive Social Wasps from the &lt;i&gt;Vespula&lt;/i&gt; Genus.</title>
        <authorList>
            <person name="Harrop T.W.R."/>
            <person name="Guhlin J."/>
            <person name="McLaughlin G.M."/>
            <person name="Permina E."/>
            <person name="Stockwell P."/>
            <person name="Gilligan J."/>
            <person name="Le Lec M.F."/>
            <person name="Gruber M.A.M."/>
            <person name="Quinn O."/>
            <person name="Lovegrove M."/>
            <person name="Duncan E.J."/>
            <person name="Remnant E.J."/>
            <person name="Van Eeckhoven J."/>
            <person name="Graham B."/>
            <person name="Knapp R.A."/>
            <person name="Langford K.W."/>
            <person name="Kronenberg Z."/>
            <person name="Press M.O."/>
            <person name="Eacker S.M."/>
            <person name="Wilson-Rankin E.E."/>
            <person name="Purcell J."/>
            <person name="Lester P.J."/>
            <person name="Dearden P.K."/>
        </authorList>
    </citation>
    <scope>NUCLEOTIDE SEQUENCE</scope>
    <source>
        <strain evidence="5">Linc-1</strain>
    </source>
</reference>
<evidence type="ECO:0000256" key="1">
    <source>
        <dbReference type="ARBA" id="ARBA00004496"/>
    </source>
</evidence>
<comment type="subcellular location">
    <subcellularLocation>
        <location evidence="1">Cytoplasm</location>
    </subcellularLocation>
</comment>
<dbReference type="AlphaFoldDB" id="A0A834U198"/>
<dbReference type="Pfam" id="PF02985">
    <property type="entry name" value="HEAT"/>
    <property type="match status" value="1"/>
</dbReference>
<dbReference type="EMBL" id="JACSDZ010000002">
    <property type="protein sequence ID" value="KAF7414191.1"/>
    <property type="molecule type" value="Genomic_DNA"/>
</dbReference>
<dbReference type="InterPro" id="IPR016024">
    <property type="entry name" value="ARM-type_fold"/>
</dbReference>
<dbReference type="GO" id="GO:0008283">
    <property type="term" value="P:cell population proliferation"/>
    <property type="evidence" value="ECO:0007669"/>
    <property type="project" value="InterPro"/>
</dbReference>
<sequence length="894" mass="103694">MATFEIDKRLLEVLEVFLLPNYNITSVTYVDLLLTHIRENIKKQSLKDQQHSEVLQKWVIQALNTWDSNCKPSRPVIIFTLKLVGLVASNELDFHRWQCHDVYNKLCTIIQPSNEDLPASIKIAYIQMLLDLIKHRSGREWILESGVWKDIVKCAHRNYTMYITHESQKFLWTLLLHEQQNINICTEIISAITDPLINNTFNPQIHQTLEESYLDENKLLCTTLDLVTSIFENTLFVSMDSKIPELFEELFNLEMRVKALFEACIVELIKTNKFLMIYWKKLRMLCEFTLPEQHKFEHQAIVLMILPLCICVRKDHVHHELFDMFINKIFDVTCMPVQRLLYNVRDVIWKSDLPLEHICKVSIDLLLEIINIMDRDVAVITFQTLCHILKNYLPDLRDGTKNCSSSESSKTGLPDNSRKIIYKSILEGDPIVDNPILLASLLNGLAIMTEKFKLKWQECVETICLLSLAQGILNHPGILPMLCVKALKVCKLAIQNFMPPNLALLIDSDSHMNEIGPTLYKRLHDPNWEVRDSVLEVLNTIAIISEDKYPAFQDFLLSNQFLQLAIDIALTDGESYVRASALIFISSTVRINKLWDEKLSFFDFPDIIIKLFNKETEGIVRREAVVLIKELYIYRKWLKSTINYILEVMSVAAIFDLHWEVKISALEFWKHFIKSHLSDQGMLDGSFPNVTFSKEQRKIVALDENEIKRRLNKALDELARQNCLGVLLVTLKDDSDFEVCKASAMIINKLKTFLLKYKFHDSLLEVSLPKDSAVIDNSYVKHILDTSVIQSKEEPTNSHNIIDEIVNTNDAMLLATVYNNSQGKDYENTEKKMLKYISHITKQDFLDVIFNFDIDAYIEEKSRWLKGYTNSFESVLDDILTMHKQGDVNSMDCY</sequence>
<comment type="caution">
    <text evidence="5">The sequence shown here is derived from an EMBL/GenBank/DDBJ whole genome shotgun (WGS) entry which is preliminary data.</text>
</comment>
<evidence type="ECO:0008006" key="7">
    <source>
        <dbReference type="Google" id="ProtNLM"/>
    </source>
</evidence>
<dbReference type="InterPro" id="IPR038904">
    <property type="entry name" value="BRAT1"/>
</dbReference>
<keyword evidence="6" id="KW-1185">Reference proteome</keyword>
<dbReference type="PANTHER" id="PTHR21331">
    <property type="entry name" value="BRCA1-ASSOCIATED ATM ACTIVATOR 1"/>
    <property type="match status" value="1"/>
</dbReference>
<dbReference type="Gene3D" id="1.25.10.10">
    <property type="entry name" value="Leucine-rich Repeat Variant"/>
    <property type="match status" value="1"/>
</dbReference>
<accession>A0A834U198</accession>
<evidence type="ECO:0000313" key="5">
    <source>
        <dbReference type="EMBL" id="KAF7414191.1"/>
    </source>
</evidence>
<dbReference type="PANTHER" id="PTHR21331:SF2">
    <property type="entry name" value="BRCA1-ASSOCIATED ATM ACTIVATOR 1"/>
    <property type="match status" value="1"/>
</dbReference>
<dbReference type="GO" id="GO:0005634">
    <property type="term" value="C:nucleus"/>
    <property type="evidence" value="ECO:0007669"/>
    <property type="project" value="TreeGrafter"/>
</dbReference>
<dbReference type="InterPro" id="IPR000357">
    <property type="entry name" value="HEAT"/>
</dbReference>
<dbReference type="SUPFAM" id="SSF48371">
    <property type="entry name" value="ARM repeat"/>
    <property type="match status" value="2"/>
</dbReference>
<protein>
    <recommendedName>
        <fullName evidence="7">BRCA1-associated ATM activator 1</fullName>
    </recommendedName>
</protein>
<dbReference type="GO" id="GO:0005737">
    <property type="term" value="C:cytoplasm"/>
    <property type="evidence" value="ECO:0007669"/>
    <property type="project" value="UniProtKB-SubCell"/>
</dbReference>